<proteinExistence type="predicted"/>
<dbReference type="STRING" id="454.Lisr_0281"/>
<dbReference type="OrthoDB" id="9807112at2"/>
<dbReference type="EMBL" id="LNYH01000006">
    <property type="protein sequence ID" value="KTD33913.1"/>
    <property type="molecule type" value="Genomic_DNA"/>
</dbReference>
<dbReference type="Gene3D" id="3.40.1090.10">
    <property type="entry name" value="Cytosolic phospholipase A2 catalytic domain"/>
    <property type="match status" value="2"/>
</dbReference>
<protein>
    <submittedName>
        <fullName evidence="6">Alpha-beta hydrolase family transporter esterase</fullName>
    </submittedName>
</protein>
<dbReference type="GO" id="GO:0016787">
    <property type="term" value="F:hydrolase activity"/>
    <property type="evidence" value="ECO:0007669"/>
    <property type="project" value="UniProtKB-UniRule"/>
</dbReference>
<dbReference type="SUPFAM" id="SSF52151">
    <property type="entry name" value="FabD/lysophospholipase-like"/>
    <property type="match status" value="1"/>
</dbReference>
<comment type="caution">
    <text evidence="6">The sequence shown here is derived from an EMBL/GenBank/DDBJ whole genome shotgun (WGS) entry which is preliminary data.</text>
</comment>
<dbReference type="RefSeq" id="WP_058500668.1">
    <property type="nucleotide sequence ID" value="NZ_CAAAJA010000004.1"/>
</dbReference>
<accession>A0A0W0WNK6</accession>
<keyword evidence="2 4" id="KW-0442">Lipid degradation</keyword>
<dbReference type="GO" id="GO:0016042">
    <property type="term" value="P:lipid catabolic process"/>
    <property type="evidence" value="ECO:0007669"/>
    <property type="project" value="UniProtKB-UniRule"/>
</dbReference>
<reference evidence="6 7" key="1">
    <citation type="submission" date="2015-11" db="EMBL/GenBank/DDBJ databases">
        <title>Genomic analysis of 38 Legionella species identifies large and diverse effector repertoires.</title>
        <authorList>
            <person name="Burstein D."/>
            <person name="Amaro F."/>
            <person name="Zusman T."/>
            <person name="Lifshitz Z."/>
            <person name="Cohen O."/>
            <person name="Gilbert J.A."/>
            <person name="Pupko T."/>
            <person name="Shuman H.A."/>
            <person name="Segal G."/>
        </authorList>
    </citation>
    <scope>NUCLEOTIDE SEQUENCE [LARGE SCALE GENOMIC DNA]</scope>
    <source>
        <strain evidence="6 7">Bercovier 4</strain>
    </source>
</reference>
<dbReference type="Pfam" id="PF01734">
    <property type="entry name" value="Patatin"/>
    <property type="match status" value="1"/>
</dbReference>
<dbReference type="PANTHER" id="PTHR14226">
    <property type="entry name" value="NEUROPATHY TARGET ESTERASE/SWISS CHEESE D.MELANOGASTER"/>
    <property type="match status" value="1"/>
</dbReference>
<keyword evidence="7" id="KW-1185">Reference proteome</keyword>
<dbReference type="InterPro" id="IPR050301">
    <property type="entry name" value="NTE"/>
</dbReference>
<keyword evidence="1 4" id="KW-0378">Hydrolase</keyword>
<evidence type="ECO:0000259" key="5">
    <source>
        <dbReference type="PROSITE" id="PS51635"/>
    </source>
</evidence>
<dbReference type="PANTHER" id="PTHR14226:SF57">
    <property type="entry name" value="BLR7027 PROTEIN"/>
    <property type="match status" value="1"/>
</dbReference>
<feature type="short sequence motif" description="GXSXG" evidence="4">
    <location>
        <begin position="50"/>
        <end position="54"/>
    </location>
</feature>
<gene>
    <name evidence="6" type="ORF">Lisr_0281</name>
</gene>
<feature type="short sequence motif" description="GXGXXG" evidence="4">
    <location>
        <begin position="23"/>
        <end position="28"/>
    </location>
</feature>
<dbReference type="InterPro" id="IPR002641">
    <property type="entry name" value="PNPLA_dom"/>
</dbReference>
<evidence type="ECO:0000256" key="1">
    <source>
        <dbReference type="ARBA" id="ARBA00022801"/>
    </source>
</evidence>
<feature type="active site" description="Proton acceptor" evidence="4">
    <location>
        <position position="213"/>
    </location>
</feature>
<dbReference type="PATRIC" id="fig|454.4.peg.296"/>
<dbReference type="CDD" id="cd07209">
    <property type="entry name" value="Pat_hypo_Ecoli_Z1214_like"/>
    <property type="match status" value="1"/>
</dbReference>
<dbReference type="Pfam" id="PF12536">
    <property type="entry name" value="DUF3734"/>
    <property type="match status" value="1"/>
</dbReference>
<dbReference type="PROSITE" id="PS51635">
    <property type="entry name" value="PNPLA"/>
    <property type="match status" value="1"/>
</dbReference>
<feature type="active site" description="Nucleophile" evidence="4">
    <location>
        <position position="52"/>
    </location>
</feature>
<keyword evidence="3 4" id="KW-0443">Lipid metabolism</keyword>
<dbReference type="AlphaFoldDB" id="A0A0W0WNK6"/>
<feature type="short sequence motif" description="DGA/G" evidence="4">
    <location>
        <begin position="213"/>
        <end position="215"/>
    </location>
</feature>
<evidence type="ECO:0000313" key="6">
    <source>
        <dbReference type="EMBL" id="KTD33913.1"/>
    </source>
</evidence>
<dbReference type="InterPro" id="IPR021095">
    <property type="entry name" value="DUF3734"/>
</dbReference>
<organism evidence="6 7">
    <name type="scientific">Legionella israelensis</name>
    <dbReference type="NCBI Taxonomy" id="454"/>
    <lineage>
        <taxon>Bacteria</taxon>
        <taxon>Pseudomonadati</taxon>
        <taxon>Pseudomonadota</taxon>
        <taxon>Gammaproteobacteria</taxon>
        <taxon>Legionellales</taxon>
        <taxon>Legionellaceae</taxon>
        <taxon>Legionella</taxon>
    </lineage>
</organism>
<dbReference type="Proteomes" id="UP000054761">
    <property type="component" value="Unassembled WGS sequence"/>
</dbReference>
<evidence type="ECO:0000256" key="3">
    <source>
        <dbReference type="ARBA" id="ARBA00023098"/>
    </source>
</evidence>
<evidence type="ECO:0000313" key="7">
    <source>
        <dbReference type="Proteomes" id="UP000054761"/>
    </source>
</evidence>
<name>A0A0W0WNK6_9GAMM</name>
<feature type="domain" description="PNPLA" evidence="5">
    <location>
        <begin position="19"/>
        <end position="226"/>
    </location>
</feature>
<dbReference type="InterPro" id="IPR016035">
    <property type="entry name" value="Acyl_Trfase/lysoPLipase"/>
</dbReference>
<evidence type="ECO:0000256" key="2">
    <source>
        <dbReference type="ARBA" id="ARBA00022963"/>
    </source>
</evidence>
<evidence type="ECO:0000256" key="4">
    <source>
        <dbReference type="PROSITE-ProRule" id="PRU01161"/>
    </source>
</evidence>
<sequence length="388" mass="43779">MKRSNKKKNNSDHHDYLAFCLQGGGSLGAYQVGIIHALQEAGYEPDWFVGTSIGAINSALAAGNSPKDRIDKMETFWNSISNPAALDESLYGEDIHSLRLRNFFSSQRSLMFGQPNFFSPRLIPPYFNWNDSPANISFYDTSELKSTLERLIDFDRINSDATRLSVGAVEVCTGKITYFDSKKQKIFPEHIMASGALPPGFPAIEVEGEFYWDGGISSNSPVSYVLQDKNCYKLLCFMVHLFDSYGLQPTSLDEVLKRKKDIEFSSRFAKLVQMHQEIHALKFAIHQLSKHIPKDKCSKDIVQKCVQHGWNKTVNLVRFLYQGDEGDLSSKDYEFSAISIKARMQKGYEDGIASIKKSPWNKPVPEALGIALHDMAEGKKIKSFDEKK</sequence>